<dbReference type="Proteomes" id="UP001500503">
    <property type="component" value="Unassembled WGS sequence"/>
</dbReference>
<reference evidence="2" key="1">
    <citation type="journal article" date="2019" name="Int. J. Syst. Evol. Microbiol.">
        <title>The Global Catalogue of Microorganisms (GCM) 10K type strain sequencing project: providing services to taxonomists for standard genome sequencing and annotation.</title>
        <authorList>
            <consortium name="The Broad Institute Genomics Platform"/>
            <consortium name="The Broad Institute Genome Sequencing Center for Infectious Disease"/>
            <person name="Wu L."/>
            <person name="Ma J."/>
        </authorList>
    </citation>
    <scope>NUCLEOTIDE SEQUENCE [LARGE SCALE GENOMIC DNA]</scope>
    <source>
        <strain evidence="2">JCM 17933</strain>
    </source>
</reference>
<organism evidence="1 2">
    <name type="scientific">Actinoallomurus oryzae</name>
    <dbReference type="NCBI Taxonomy" id="502180"/>
    <lineage>
        <taxon>Bacteria</taxon>
        <taxon>Bacillati</taxon>
        <taxon>Actinomycetota</taxon>
        <taxon>Actinomycetes</taxon>
        <taxon>Streptosporangiales</taxon>
        <taxon>Thermomonosporaceae</taxon>
        <taxon>Actinoallomurus</taxon>
    </lineage>
</organism>
<accession>A0ABP8QV53</accession>
<evidence type="ECO:0000313" key="1">
    <source>
        <dbReference type="EMBL" id="GAA4510295.1"/>
    </source>
</evidence>
<keyword evidence="2" id="KW-1185">Reference proteome</keyword>
<evidence type="ECO:0000313" key="2">
    <source>
        <dbReference type="Proteomes" id="UP001500503"/>
    </source>
</evidence>
<dbReference type="EMBL" id="BAABHF010000045">
    <property type="protein sequence ID" value="GAA4510295.1"/>
    <property type="molecule type" value="Genomic_DNA"/>
</dbReference>
<sequence>MRGLYHDEPVRGAEVHHRTVAAVPTGRSWLRAEGGAGDGPPVEFEPEAGKYALRVGDADFAVDDVILGGHVELDPAGAAL</sequence>
<gene>
    <name evidence="1" type="ORF">GCM10023191_072740</name>
</gene>
<protein>
    <submittedName>
        <fullName evidence="1">Uncharacterized protein</fullName>
    </submittedName>
</protein>
<comment type="caution">
    <text evidence="1">The sequence shown here is derived from an EMBL/GenBank/DDBJ whole genome shotgun (WGS) entry which is preliminary data.</text>
</comment>
<name>A0ABP8QV53_9ACTN</name>
<proteinExistence type="predicted"/>